<name>A0A5C6E489_9BACT</name>
<reference evidence="2 3" key="1">
    <citation type="submission" date="2019-02" db="EMBL/GenBank/DDBJ databases">
        <title>Deep-cultivation of Planctomycetes and their phenomic and genomic characterization uncovers novel biology.</title>
        <authorList>
            <person name="Wiegand S."/>
            <person name="Jogler M."/>
            <person name="Boedeker C."/>
            <person name="Pinto D."/>
            <person name="Vollmers J."/>
            <person name="Rivas-Marin E."/>
            <person name="Kohn T."/>
            <person name="Peeters S.H."/>
            <person name="Heuer A."/>
            <person name="Rast P."/>
            <person name="Oberbeckmann S."/>
            <person name="Bunk B."/>
            <person name="Jeske O."/>
            <person name="Meyerdierks A."/>
            <person name="Storesund J.E."/>
            <person name="Kallscheuer N."/>
            <person name="Luecker S."/>
            <person name="Lage O.M."/>
            <person name="Pohl T."/>
            <person name="Merkel B.J."/>
            <person name="Hornburger P."/>
            <person name="Mueller R.-W."/>
            <person name="Bruemmer F."/>
            <person name="Labrenz M."/>
            <person name="Spormann A.M."/>
            <person name="Op Den Camp H."/>
            <person name="Overmann J."/>
            <person name="Amann R."/>
            <person name="Jetten M.S.M."/>
            <person name="Mascher T."/>
            <person name="Medema M.H."/>
            <person name="Devos D.P."/>
            <person name="Kaster A.-K."/>
            <person name="Ovreas L."/>
            <person name="Rohde M."/>
            <person name="Galperin M.Y."/>
            <person name="Jogler C."/>
        </authorList>
    </citation>
    <scope>NUCLEOTIDE SEQUENCE [LARGE SCALE GENOMIC DNA]</scope>
    <source>
        <strain evidence="2 3">Poly51</strain>
    </source>
</reference>
<keyword evidence="1" id="KW-0732">Signal</keyword>
<dbReference type="Proteomes" id="UP000318288">
    <property type="component" value="Unassembled WGS sequence"/>
</dbReference>
<organism evidence="2 3">
    <name type="scientific">Rubripirellula tenax</name>
    <dbReference type="NCBI Taxonomy" id="2528015"/>
    <lineage>
        <taxon>Bacteria</taxon>
        <taxon>Pseudomonadati</taxon>
        <taxon>Planctomycetota</taxon>
        <taxon>Planctomycetia</taxon>
        <taxon>Pirellulales</taxon>
        <taxon>Pirellulaceae</taxon>
        <taxon>Rubripirellula</taxon>
    </lineage>
</organism>
<keyword evidence="3" id="KW-1185">Reference proteome</keyword>
<dbReference type="EMBL" id="SJPW01000017">
    <property type="protein sequence ID" value="TWU43630.1"/>
    <property type="molecule type" value="Genomic_DNA"/>
</dbReference>
<evidence type="ECO:0000313" key="2">
    <source>
        <dbReference type="EMBL" id="TWU43630.1"/>
    </source>
</evidence>
<dbReference type="RefSeq" id="WP_146462593.1">
    <property type="nucleotide sequence ID" value="NZ_SJPW01000017.1"/>
</dbReference>
<proteinExistence type="predicted"/>
<accession>A0A5C6E489</accession>
<gene>
    <name evidence="2" type="ORF">Poly51_62850</name>
</gene>
<protein>
    <submittedName>
        <fullName evidence="2">Uncharacterized protein</fullName>
    </submittedName>
</protein>
<dbReference type="AlphaFoldDB" id="A0A5C6E489"/>
<comment type="caution">
    <text evidence="2">The sequence shown here is derived from an EMBL/GenBank/DDBJ whole genome shotgun (WGS) entry which is preliminary data.</text>
</comment>
<dbReference type="OrthoDB" id="284690at2"/>
<feature type="signal peptide" evidence="1">
    <location>
        <begin position="1"/>
        <end position="24"/>
    </location>
</feature>
<evidence type="ECO:0000313" key="3">
    <source>
        <dbReference type="Proteomes" id="UP000318288"/>
    </source>
</evidence>
<feature type="chain" id="PRO_5022759803" evidence="1">
    <location>
        <begin position="25"/>
        <end position="170"/>
    </location>
</feature>
<sequence length="170" mass="18647" precursor="true">MLRGRTQLCSLVLAAVMIARPDFASAQQSNGKSIPAPTALAVLKTGQSKELHLCWDEGTGRAPVFFFDNEANLAFRKKNDLKGEAKYEQDGVSAEYDEKQSATVQADLYKTGLFTGPQEDGSYQRVTCAVIRLRATKDARLGAHSVFVHIVSGTGRHMLLSGEFRVLVRE</sequence>
<evidence type="ECO:0000256" key="1">
    <source>
        <dbReference type="SAM" id="SignalP"/>
    </source>
</evidence>